<organism evidence="1 2">
    <name type="scientific">Prunus persica</name>
    <name type="common">Peach</name>
    <name type="synonym">Amygdalus persica</name>
    <dbReference type="NCBI Taxonomy" id="3760"/>
    <lineage>
        <taxon>Eukaryota</taxon>
        <taxon>Viridiplantae</taxon>
        <taxon>Streptophyta</taxon>
        <taxon>Embryophyta</taxon>
        <taxon>Tracheophyta</taxon>
        <taxon>Spermatophyta</taxon>
        <taxon>Magnoliopsida</taxon>
        <taxon>eudicotyledons</taxon>
        <taxon>Gunneridae</taxon>
        <taxon>Pentapetalae</taxon>
        <taxon>rosids</taxon>
        <taxon>fabids</taxon>
        <taxon>Rosales</taxon>
        <taxon>Rosaceae</taxon>
        <taxon>Amygdaloideae</taxon>
        <taxon>Amygdaleae</taxon>
        <taxon>Prunus</taxon>
    </lineage>
</organism>
<dbReference type="Proteomes" id="UP000006882">
    <property type="component" value="Chromosome G1"/>
</dbReference>
<reference evidence="1 2" key="1">
    <citation type="journal article" date="2013" name="Nat. Genet.">
        <title>The high-quality draft genome of peach (Prunus persica) identifies unique patterns of genetic diversity, domestication and genome evolution.</title>
        <authorList>
            <consortium name="International Peach Genome Initiative"/>
            <person name="Verde I."/>
            <person name="Abbott A.G."/>
            <person name="Scalabrin S."/>
            <person name="Jung S."/>
            <person name="Shu S."/>
            <person name="Marroni F."/>
            <person name="Zhebentyayeva T."/>
            <person name="Dettori M.T."/>
            <person name="Grimwood J."/>
            <person name="Cattonaro F."/>
            <person name="Zuccolo A."/>
            <person name="Rossini L."/>
            <person name="Jenkins J."/>
            <person name="Vendramin E."/>
            <person name="Meisel L.A."/>
            <person name="Decroocq V."/>
            <person name="Sosinski B."/>
            <person name="Prochnik S."/>
            <person name="Mitros T."/>
            <person name="Policriti A."/>
            <person name="Cipriani G."/>
            <person name="Dondini L."/>
            <person name="Ficklin S."/>
            <person name="Goodstein D.M."/>
            <person name="Xuan P."/>
            <person name="Del Fabbro C."/>
            <person name="Aramini V."/>
            <person name="Copetti D."/>
            <person name="Gonzalez S."/>
            <person name="Horner D.S."/>
            <person name="Falchi R."/>
            <person name="Lucas S."/>
            <person name="Mica E."/>
            <person name="Maldonado J."/>
            <person name="Lazzari B."/>
            <person name="Bielenberg D."/>
            <person name="Pirona R."/>
            <person name="Miculan M."/>
            <person name="Barakat A."/>
            <person name="Testolin R."/>
            <person name="Stella A."/>
            <person name="Tartarini S."/>
            <person name="Tonutti P."/>
            <person name="Arus P."/>
            <person name="Orellana A."/>
            <person name="Wells C."/>
            <person name="Main D."/>
            <person name="Vizzotto G."/>
            <person name="Silva H."/>
            <person name="Salamini F."/>
            <person name="Schmutz J."/>
            <person name="Morgante M."/>
            <person name="Rokhsar D.S."/>
        </authorList>
    </citation>
    <scope>NUCLEOTIDE SEQUENCE [LARGE SCALE GENOMIC DNA]</scope>
    <source>
        <strain evidence="2">cv. Nemared</strain>
    </source>
</reference>
<evidence type="ECO:0000313" key="1">
    <source>
        <dbReference type="EMBL" id="ONI36212.1"/>
    </source>
</evidence>
<evidence type="ECO:0000313" key="2">
    <source>
        <dbReference type="Proteomes" id="UP000006882"/>
    </source>
</evidence>
<proteinExistence type="predicted"/>
<gene>
    <name evidence="1" type="ORF">PRUPE_1G575400</name>
</gene>
<keyword evidence="2" id="KW-1185">Reference proteome</keyword>
<protein>
    <submittedName>
        <fullName evidence="1">Uncharacterized protein</fullName>
    </submittedName>
</protein>
<dbReference type="Gramene" id="ONI36212">
    <property type="protein sequence ID" value="ONI36212"/>
    <property type="gene ID" value="PRUPE_1G575400"/>
</dbReference>
<sequence length="121" mass="13657">MNKASPMPIQNQLCSIVCMASSVFLNCHISAALLFEWRSTKLIPNKNRLIIKGLKLRASWNLPRQIVIGQVQMSEKCQIRDAHQKVGSWTNQEFLTVSCHQSSTGFFQSKDFVISSSISSR</sequence>
<accession>A0A251RJP2</accession>
<dbReference type="EMBL" id="CM007651">
    <property type="protein sequence ID" value="ONI36212.1"/>
    <property type="molecule type" value="Genomic_DNA"/>
</dbReference>
<dbReference type="AlphaFoldDB" id="A0A251RJP2"/>
<name>A0A251RJP2_PRUPE</name>